<comment type="caution">
    <text evidence="8">The sequence shown here is derived from an EMBL/GenBank/DDBJ whole genome shotgun (WGS) entry which is preliminary data.</text>
</comment>
<dbReference type="GO" id="GO:0009306">
    <property type="term" value="P:protein secretion"/>
    <property type="evidence" value="ECO:0007669"/>
    <property type="project" value="InterPro"/>
</dbReference>
<comment type="subcellular location">
    <subcellularLocation>
        <location evidence="1">Membrane</location>
        <topology evidence="1">Single-pass membrane protein</topology>
    </subcellularLocation>
</comment>
<dbReference type="GO" id="GO:0005886">
    <property type="term" value="C:plasma membrane"/>
    <property type="evidence" value="ECO:0007669"/>
    <property type="project" value="InterPro"/>
</dbReference>
<evidence type="ECO:0000259" key="7">
    <source>
        <dbReference type="Pfam" id="PF04357"/>
    </source>
</evidence>
<reference evidence="8" key="1">
    <citation type="journal article" date="2014" name="Int. J. Syst. Evol. Microbiol.">
        <title>Complete genome sequence of Corynebacterium casei LMG S-19264T (=DSM 44701T), isolated from a smear-ripened cheese.</title>
        <authorList>
            <consortium name="US DOE Joint Genome Institute (JGI-PGF)"/>
            <person name="Walter F."/>
            <person name="Albersmeier A."/>
            <person name="Kalinowski J."/>
            <person name="Ruckert C."/>
        </authorList>
    </citation>
    <scope>NUCLEOTIDE SEQUENCE</scope>
    <source>
        <strain evidence="8">CGMCC 1.15343</strain>
    </source>
</reference>
<proteinExistence type="predicted"/>
<evidence type="ECO:0000256" key="5">
    <source>
        <dbReference type="SAM" id="MobiDB-lite"/>
    </source>
</evidence>
<evidence type="ECO:0000313" key="9">
    <source>
        <dbReference type="Proteomes" id="UP000651668"/>
    </source>
</evidence>
<name>A0A916TY36_9SPHI</name>
<evidence type="ECO:0000256" key="1">
    <source>
        <dbReference type="ARBA" id="ARBA00004167"/>
    </source>
</evidence>
<dbReference type="InterPro" id="IPR007452">
    <property type="entry name" value="TamB_C"/>
</dbReference>
<accession>A0A916TY36</accession>
<keyword evidence="4 6" id="KW-0472">Membrane</keyword>
<keyword evidence="2 6" id="KW-0812">Transmembrane</keyword>
<evidence type="ECO:0000313" key="8">
    <source>
        <dbReference type="EMBL" id="GGC50715.1"/>
    </source>
</evidence>
<protein>
    <submittedName>
        <fullName evidence="8">DUF490 domain-containing protein</fullName>
    </submittedName>
</protein>
<keyword evidence="9" id="KW-1185">Reference proteome</keyword>
<evidence type="ECO:0000256" key="2">
    <source>
        <dbReference type="ARBA" id="ARBA00022692"/>
    </source>
</evidence>
<organism evidence="8 9">
    <name type="scientific">Pedobacter quisquiliarum</name>
    <dbReference type="NCBI Taxonomy" id="1834438"/>
    <lineage>
        <taxon>Bacteria</taxon>
        <taxon>Pseudomonadati</taxon>
        <taxon>Bacteroidota</taxon>
        <taxon>Sphingobacteriia</taxon>
        <taxon>Sphingobacteriales</taxon>
        <taxon>Sphingobacteriaceae</taxon>
        <taxon>Pedobacter</taxon>
    </lineage>
</organism>
<keyword evidence="3 6" id="KW-1133">Transmembrane helix</keyword>
<evidence type="ECO:0000256" key="6">
    <source>
        <dbReference type="SAM" id="Phobius"/>
    </source>
</evidence>
<evidence type="ECO:0000256" key="4">
    <source>
        <dbReference type="ARBA" id="ARBA00023136"/>
    </source>
</evidence>
<dbReference type="Pfam" id="PF04357">
    <property type="entry name" value="TamB"/>
    <property type="match status" value="1"/>
</dbReference>
<evidence type="ECO:0000256" key="3">
    <source>
        <dbReference type="ARBA" id="ARBA00022989"/>
    </source>
</evidence>
<dbReference type="Proteomes" id="UP000651668">
    <property type="component" value="Unassembled WGS sequence"/>
</dbReference>
<feature type="transmembrane region" description="Helical" evidence="6">
    <location>
        <begin position="48"/>
        <end position="69"/>
    </location>
</feature>
<reference evidence="8" key="2">
    <citation type="submission" date="2020-09" db="EMBL/GenBank/DDBJ databases">
        <authorList>
            <person name="Sun Q."/>
            <person name="Zhou Y."/>
        </authorList>
    </citation>
    <scope>NUCLEOTIDE SEQUENCE</scope>
    <source>
        <strain evidence="8">CGMCC 1.15343</strain>
    </source>
</reference>
<gene>
    <name evidence="8" type="ORF">GCM10011387_00080</name>
</gene>
<feature type="region of interest" description="Disordered" evidence="5">
    <location>
        <begin position="1501"/>
        <end position="1567"/>
    </location>
</feature>
<feature type="compositionally biased region" description="Basic and acidic residues" evidence="5">
    <location>
        <begin position="1501"/>
        <end position="1530"/>
    </location>
</feature>
<feature type="domain" description="Translocation and assembly module TamB C-terminal" evidence="7">
    <location>
        <begin position="1057"/>
        <end position="1480"/>
    </location>
</feature>
<dbReference type="EMBL" id="BMIL01000001">
    <property type="protein sequence ID" value="GGC50715.1"/>
    <property type="molecule type" value="Genomic_DNA"/>
</dbReference>
<sequence length="1567" mass="175073">MVCYNIGRNFTVVTDSNGCFITRRLDSKNYRHDFYLLSYKNIKKLLKIILWLIASVLLLVAVLLFSLQFKPVQTYVAKKAAAYLSKELNTRISVSGLYLKPFKSVVLENLVVLDQEKDTLLNMPKFMVDMNQLSFKKRIVDVNTIQLNDGTIYLKKYKSGKTNLDFIINYFDSGAETTAPKKEKKAPYKVTFARIILNNVAFRYHNQQSLAKVNGVNFDDVHLTSLNGIFEQLNTTDHLMQADIKNLTFKERSGFYLKNLTAFTTIDSNQIELKKLLLVTNESRLRDYFRMKFNSFNDFNDYFNKVRMKANFKESHLSAKDVAFFAPQLADMNLSLDIDGQIEGLVTSLNAKALAIKAGKATYIKGDFIVKGLPNLKDTYMDLKIDMLGTNKKDLDELFRSTTGKSVKVIPVIVSKFGNINFNGRFTGFQNDFIAYGEFKTKLGRIVSDVNMKISTQGVPSYSGNVKSYDFNIGSLLDEKSLGRVTATVKIEGVGTEIQSLKEKINGKIDYIDFNNYRYRNAVVNGTFNKKLFDGNLKLNDKNIKLDFDGTVDLNPALPVFNFNATLKEAKLKSIKLIKDSLKVDAVFSTNFSGNNLNNIQGNLLISHIKLTNPKGVYNVDSLELHAAGLGTDRTLSIRSDIFDASIKGQYDLNSIPAYYQALAKTYIPSLKTSSTKYNAQIFEFNLLIKRFEPIAELVAPGLEIEDQAVLIGNFNSTQNIATLNGFVRKIKYQGITVNNLILDENTTTNQLQAIITSDRVDLNDSLYIKNVNISNVLRNDSLALNIKLSNADDVNQLDLNGLVEFAGDTTARISILPSLVKINNEDWKIEEKVRINFANGKTEIRNFDMTNGTQLLSVDGELSKDPADLLRVGFRNFSLETLNPFVKTLGIKLYGKVNGETRLSSLLASPKINDSLKIDSLMFNDTYIGSLVDTSSFDGAKKAANIYTRILTNDTETFRLDGKLDLEEKNIDLDVIMNKSKLAVLEPFVKTLVSDLNGDISSDIKIRGSFDKPEINGSITLHKGGLTVNYLKTAYTISQTIDVENSVVQVDDLRLRDINGNIATANGTVDLNNISNPELNIDIDAQNFMALNTTSKDNPLYFGQAFASGNFRFKGPTNKMFIGIDAKAEKGTVFNLPLNSSETVTNKDFITFVPKDTAKVVKKATTFEGLTMSFKLSIDPNTTANIFTTLGNLSGRGNADLNLEINSYGDFEMSGDYIIESGNFDFTAQEVINKKFTIRQGGSIRWTGNPLNAQIQLKAIYSLRASLADLYRAANRTSSETDRKLVEVEMGLSGLLLKPDIRLDIFFPSNPGIKEEFQAYFNDMNNMNLQALSLIIRRSFAPGTGADLGEQLTSGVTSTATELLFNQFNNVLSSLNLDFVDINIRSLSEANASFKFFNDRIVLNAGIVDRRSSSDLALIGFSKDNVGGEVEVLALIRKDGSLVGKLANKPPSRQTLFTNSIYNQNNNVTSLGLIYTQQFDSFKEFLQKITGEFRRNQQKKAAQELAEKEAADKKLQQEKEKAAKEKELKQTQANGASTTKTSDREIPKQEQPLNKEAVLGDRQKKR</sequence>